<evidence type="ECO:0000259" key="2">
    <source>
        <dbReference type="Pfam" id="PF13581"/>
    </source>
</evidence>
<keyword evidence="1" id="KW-0808">Transferase</keyword>
<dbReference type="Gene3D" id="3.30.565.10">
    <property type="entry name" value="Histidine kinase-like ATPase, C-terminal domain"/>
    <property type="match status" value="1"/>
</dbReference>
<dbReference type="SUPFAM" id="SSF55874">
    <property type="entry name" value="ATPase domain of HSP90 chaperone/DNA topoisomerase II/histidine kinase"/>
    <property type="match status" value="1"/>
</dbReference>
<keyword evidence="1" id="KW-0418">Kinase</keyword>
<dbReference type="EMBL" id="JALPTH010000042">
    <property type="protein sequence ID" value="MCK8681460.1"/>
    <property type="molecule type" value="Genomic_DNA"/>
</dbReference>
<feature type="domain" description="Histidine kinase/HSP90-like ATPase" evidence="2">
    <location>
        <begin position="12"/>
        <end position="116"/>
    </location>
</feature>
<dbReference type="Pfam" id="PF13581">
    <property type="entry name" value="HATPase_c_2"/>
    <property type="match status" value="1"/>
</dbReference>
<proteinExistence type="predicted"/>
<keyword evidence="3" id="KW-0547">Nucleotide-binding</keyword>
<comment type="caution">
    <text evidence="3">The sequence shown here is derived from an EMBL/GenBank/DDBJ whole genome shotgun (WGS) entry which is preliminary data.</text>
</comment>
<accession>A0ABT0IJE9</accession>
<gene>
    <name evidence="3" type="ORF">M1O15_29510</name>
</gene>
<organism evidence="3 4">
    <name type="scientific">Streptomyces lichenis</name>
    <dbReference type="NCBI Taxonomy" id="2306967"/>
    <lineage>
        <taxon>Bacteria</taxon>
        <taxon>Bacillati</taxon>
        <taxon>Actinomycetota</taxon>
        <taxon>Actinomycetes</taxon>
        <taxon>Kitasatosporales</taxon>
        <taxon>Streptomycetaceae</taxon>
        <taxon>Streptomyces</taxon>
    </lineage>
</organism>
<dbReference type="InterPro" id="IPR050267">
    <property type="entry name" value="Anti-sigma-factor_SerPK"/>
</dbReference>
<name>A0ABT0IJE9_9ACTN</name>
<keyword evidence="3" id="KW-0067">ATP-binding</keyword>
<keyword evidence="1" id="KW-0723">Serine/threonine-protein kinase</keyword>
<evidence type="ECO:0000313" key="3">
    <source>
        <dbReference type="EMBL" id="MCK8681460.1"/>
    </source>
</evidence>
<evidence type="ECO:0000256" key="1">
    <source>
        <dbReference type="ARBA" id="ARBA00022527"/>
    </source>
</evidence>
<sequence length="127" mass="13328">MVVEVPPCADSASAREATARFLAEYCPWADVSAVQLVVTELTANALRHAGSRWRLRLGTAGDELSVEVDDSSPAAPEPRAPDFSGGGGFGWHLVQALAGRLEVRPHAAGKTIRAVWARSRPAAVAAA</sequence>
<dbReference type="InterPro" id="IPR036890">
    <property type="entry name" value="HATPase_C_sf"/>
</dbReference>
<reference evidence="3 4" key="1">
    <citation type="submission" date="2022-04" db="EMBL/GenBank/DDBJ databases">
        <title>Streptomyces sp. nov. LCR6-01 isolated from Lichen of Dirinaria sp.</title>
        <authorList>
            <person name="Kanchanasin P."/>
            <person name="Tanasupawat S."/>
            <person name="Phongsopitanun W."/>
        </authorList>
    </citation>
    <scope>NUCLEOTIDE SEQUENCE [LARGE SCALE GENOMIC DNA]</scope>
    <source>
        <strain evidence="3 4">LCR6-01</strain>
    </source>
</reference>
<dbReference type="InterPro" id="IPR003594">
    <property type="entry name" value="HATPase_dom"/>
</dbReference>
<dbReference type="RefSeq" id="WP_248637283.1">
    <property type="nucleotide sequence ID" value="NZ_JALPTH010000042.1"/>
</dbReference>
<evidence type="ECO:0000313" key="4">
    <source>
        <dbReference type="Proteomes" id="UP001522868"/>
    </source>
</evidence>
<dbReference type="GO" id="GO:0005524">
    <property type="term" value="F:ATP binding"/>
    <property type="evidence" value="ECO:0007669"/>
    <property type="project" value="UniProtKB-KW"/>
</dbReference>
<dbReference type="PANTHER" id="PTHR35526:SF3">
    <property type="entry name" value="ANTI-SIGMA-F FACTOR RSBW"/>
    <property type="match status" value="1"/>
</dbReference>
<keyword evidence="4" id="KW-1185">Reference proteome</keyword>
<dbReference type="PANTHER" id="PTHR35526">
    <property type="entry name" value="ANTI-SIGMA-F FACTOR RSBW-RELATED"/>
    <property type="match status" value="1"/>
</dbReference>
<protein>
    <submittedName>
        <fullName evidence="3">ATP-binding protein</fullName>
    </submittedName>
</protein>
<dbReference type="CDD" id="cd16936">
    <property type="entry name" value="HATPase_RsbW-like"/>
    <property type="match status" value="1"/>
</dbReference>
<dbReference type="Proteomes" id="UP001522868">
    <property type="component" value="Unassembled WGS sequence"/>
</dbReference>